<dbReference type="Proteomes" id="UP000005408">
    <property type="component" value="Unassembled WGS sequence"/>
</dbReference>
<dbReference type="InterPro" id="IPR027417">
    <property type="entry name" value="P-loop_NTPase"/>
</dbReference>
<dbReference type="PANTHER" id="PTHR26392">
    <property type="entry name" value="MITOGEN-ACTIVATED PROTEIN KINASE KINASE KINASE 7-RELATED"/>
    <property type="match status" value="1"/>
</dbReference>
<organism evidence="2 3">
    <name type="scientific">Magallana gigas</name>
    <name type="common">Pacific oyster</name>
    <name type="synonym">Crassostrea gigas</name>
    <dbReference type="NCBI Taxonomy" id="29159"/>
    <lineage>
        <taxon>Eukaryota</taxon>
        <taxon>Metazoa</taxon>
        <taxon>Spiralia</taxon>
        <taxon>Lophotrochozoa</taxon>
        <taxon>Mollusca</taxon>
        <taxon>Bivalvia</taxon>
        <taxon>Autobranchia</taxon>
        <taxon>Pteriomorphia</taxon>
        <taxon>Ostreida</taxon>
        <taxon>Ostreoidea</taxon>
        <taxon>Ostreidae</taxon>
        <taxon>Magallana</taxon>
    </lineage>
</organism>
<name>A0A8W8P2U5_MAGGI</name>
<dbReference type="Gene3D" id="3.40.50.300">
    <property type="entry name" value="P-loop containing nucleotide triphosphate hydrolases"/>
    <property type="match status" value="1"/>
</dbReference>
<protein>
    <recommendedName>
        <fullName evidence="1">Dynamin N-terminal domain-containing protein</fullName>
    </recommendedName>
</protein>
<proteinExistence type="predicted"/>
<sequence length="232" mass="25733">MASAVTDQNLQENNAGVDDLHSCSDFLYTNGYCAIQNDLKELYSSLQGFVVKEEFKMHIQRDAFNIDNIEEKLEQLKVDVMRTECPIVIAGETSSGKSSIINLILGEQILPTGIGASTSKVCRVKHSDCYEVSTKDRNGKILEEARSFKNAKEMTEKLQDLAEKADEEISYVDIYMPVPMLQGNVMIVDTPGFGDQEQQGVAEKMMSYLPNALAFIFVLNVSNAGGVQDDRV</sequence>
<dbReference type="SUPFAM" id="SSF52540">
    <property type="entry name" value="P-loop containing nucleoside triphosphate hydrolases"/>
    <property type="match status" value="1"/>
</dbReference>
<accession>A0A8W8P2U5</accession>
<keyword evidence="3" id="KW-1185">Reference proteome</keyword>
<dbReference type="AlphaFoldDB" id="A0A8W8P2U5"/>
<dbReference type="Pfam" id="PF00350">
    <property type="entry name" value="Dynamin_N"/>
    <property type="match status" value="1"/>
</dbReference>
<evidence type="ECO:0000313" key="2">
    <source>
        <dbReference type="EnsemblMetazoa" id="G8521.1:cds"/>
    </source>
</evidence>
<dbReference type="InterPro" id="IPR045063">
    <property type="entry name" value="Dynamin_N"/>
</dbReference>
<feature type="domain" description="Dynamin N-terminal" evidence="1">
    <location>
        <begin position="87"/>
        <end position="223"/>
    </location>
</feature>
<dbReference type="PANTHER" id="PTHR26392:SF92">
    <property type="entry name" value="PROTEIN KINASE DOMAIN-CONTAINING PROTEIN"/>
    <property type="match status" value="1"/>
</dbReference>
<dbReference type="EnsemblMetazoa" id="G8521.1">
    <property type="protein sequence ID" value="G8521.1:cds"/>
    <property type="gene ID" value="G8521"/>
</dbReference>
<evidence type="ECO:0000313" key="3">
    <source>
        <dbReference type="Proteomes" id="UP000005408"/>
    </source>
</evidence>
<reference evidence="2" key="1">
    <citation type="submission" date="2022-08" db="UniProtKB">
        <authorList>
            <consortium name="EnsemblMetazoa"/>
        </authorList>
    </citation>
    <scope>IDENTIFICATION</scope>
    <source>
        <strain evidence="2">05x7-T-G4-1.051#20</strain>
    </source>
</reference>
<evidence type="ECO:0000259" key="1">
    <source>
        <dbReference type="Pfam" id="PF00350"/>
    </source>
</evidence>